<sequence length="72" mass="8257">MCDQIAAIKNAIMSEGMQHDLVEWATPALEKYKIEMTLQPILRRSLTRSTIPPVKHFIYFYLGQVTILFTSG</sequence>
<dbReference type="SMART" id="SM01375">
    <property type="entry name" value="Dynein_light"/>
    <property type="match status" value="1"/>
</dbReference>
<name>A0A5N3XED4_MUNRE</name>
<accession>A0A5N3XED4</accession>
<proteinExistence type="predicted"/>
<evidence type="ECO:0000313" key="2">
    <source>
        <dbReference type="Proteomes" id="UP000326062"/>
    </source>
</evidence>
<protein>
    <submittedName>
        <fullName evidence="1">Uncharacterized protein</fullName>
    </submittedName>
</protein>
<dbReference type="InterPro" id="IPR037177">
    <property type="entry name" value="DLC_sf"/>
</dbReference>
<keyword evidence="2" id="KW-1185">Reference proteome</keyword>
<dbReference type="GO" id="GO:0007017">
    <property type="term" value="P:microtubule-based process"/>
    <property type="evidence" value="ECO:0007669"/>
    <property type="project" value="InterPro"/>
</dbReference>
<comment type="caution">
    <text evidence="1">The sequence shown here is derived from an EMBL/GenBank/DDBJ whole genome shotgun (WGS) entry which is preliminary data.</text>
</comment>
<organism evidence="1 2">
    <name type="scientific">Muntiacus reevesi</name>
    <name type="common">Reeves' muntjac</name>
    <name type="synonym">Cervus reevesi</name>
    <dbReference type="NCBI Taxonomy" id="9886"/>
    <lineage>
        <taxon>Eukaryota</taxon>
        <taxon>Metazoa</taxon>
        <taxon>Chordata</taxon>
        <taxon>Craniata</taxon>
        <taxon>Vertebrata</taxon>
        <taxon>Euteleostomi</taxon>
        <taxon>Mammalia</taxon>
        <taxon>Eutheria</taxon>
        <taxon>Laurasiatheria</taxon>
        <taxon>Artiodactyla</taxon>
        <taxon>Ruminantia</taxon>
        <taxon>Pecora</taxon>
        <taxon>Cervidae</taxon>
        <taxon>Muntiacinae</taxon>
        <taxon>Muntiacus</taxon>
    </lineage>
</organism>
<reference evidence="1 2" key="1">
    <citation type="submission" date="2019-06" db="EMBL/GenBank/DDBJ databases">
        <title>Discovery of a novel chromosome fission-fusion reversal in muntjac.</title>
        <authorList>
            <person name="Mudd A.B."/>
            <person name="Bredeson J.V."/>
            <person name="Baum R."/>
            <person name="Hockemeyer D."/>
            <person name="Rokhsar D.S."/>
        </authorList>
    </citation>
    <scope>NUCLEOTIDE SEQUENCE [LARGE SCALE GENOMIC DNA]</scope>
    <source>
        <strain evidence="1">UCam_UCB_Mr</strain>
        <tissue evidence="1">Fibroblast cell line</tissue>
    </source>
</reference>
<dbReference type="Proteomes" id="UP000326062">
    <property type="component" value="Chromosome X"/>
</dbReference>
<dbReference type="SUPFAM" id="SSF54648">
    <property type="entry name" value="DLC"/>
    <property type="match status" value="1"/>
</dbReference>
<dbReference type="AlphaFoldDB" id="A0A5N3XED4"/>
<evidence type="ECO:0000313" key="1">
    <source>
        <dbReference type="EMBL" id="KAB0372291.1"/>
    </source>
</evidence>
<gene>
    <name evidence="1" type="ORF">FD755_016083</name>
</gene>
<dbReference type="InterPro" id="IPR001372">
    <property type="entry name" value="Dynein_light_chain_typ-1/2"/>
</dbReference>
<dbReference type="GO" id="GO:0030286">
    <property type="term" value="C:dynein complex"/>
    <property type="evidence" value="ECO:0007669"/>
    <property type="project" value="InterPro"/>
</dbReference>
<dbReference type="EMBL" id="VCEB01000011">
    <property type="protein sequence ID" value="KAB0372291.1"/>
    <property type="molecule type" value="Genomic_DNA"/>
</dbReference>